<feature type="region of interest" description="Disordered" evidence="1">
    <location>
        <begin position="316"/>
        <end position="383"/>
    </location>
</feature>
<sequence>MTPALTPAQKIIQRAQLQACLSSASPAPSAPESTNDRPDSRSSPTPNPFSTPSSGIPNHVTSRPLSTYAQHLKEQFDLDTTASAEVNKYCGLTLEERLLLNFIVNLKHTQMLRKTMNKSEDYKIPGALLTSLRSHAFMLLLSPRLVAYRGNIAKATIDAMREIGVSDIPAPHELGKLKLVQKAINDYLTDCRYQIKDKIASDLKKKQKNRSNVATLTSKIIGEKSVTITLALYRRISFLRFVAESYPEDFKGDGFWVKADTVVGEWREAAGKDASKFFKFTYKEDCSNYGDPSQSGVVATPSAEIPAHQKVINEHAAKVKAPAPKPSGKKRARVEVNDSDDNDGNLSHGEDRQQSTAPTPTQFIIPSRSVTPSPADASSTTTN</sequence>
<feature type="compositionally biased region" description="Polar residues" evidence="1">
    <location>
        <begin position="354"/>
        <end position="364"/>
    </location>
</feature>
<dbReference type="EMBL" id="ML179040">
    <property type="protein sequence ID" value="THV07010.1"/>
    <property type="molecule type" value="Genomic_DNA"/>
</dbReference>
<keyword evidence="3" id="KW-1185">Reference proteome</keyword>
<name>A0A4S8MUS2_DENBC</name>
<dbReference type="Proteomes" id="UP000297245">
    <property type="component" value="Unassembled WGS sequence"/>
</dbReference>
<dbReference type="AlphaFoldDB" id="A0A4S8MUS2"/>
<feature type="compositionally biased region" description="Low complexity" evidence="1">
    <location>
        <begin position="369"/>
        <end position="383"/>
    </location>
</feature>
<feature type="region of interest" description="Disordered" evidence="1">
    <location>
        <begin position="20"/>
        <end position="60"/>
    </location>
</feature>
<protein>
    <submittedName>
        <fullName evidence="2">Uncharacterized protein</fullName>
    </submittedName>
</protein>
<evidence type="ECO:0000313" key="3">
    <source>
        <dbReference type="Proteomes" id="UP000297245"/>
    </source>
</evidence>
<organism evidence="2 3">
    <name type="scientific">Dendrothele bispora (strain CBS 962.96)</name>
    <dbReference type="NCBI Taxonomy" id="1314807"/>
    <lineage>
        <taxon>Eukaryota</taxon>
        <taxon>Fungi</taxon>
        <taxon>Dikarya</taxon>
        <taxon>Basidiomycota</taxon>
        <taxon>Agaricomycotina</taxon>
        <taxon>Agaricomycetes</taxon>
        <taxon>Agaricomycetidae</taxon>
        <taxon>Agaricales</taxon>
        <taxon>Agaricales incertae sedis</taxon>
        <taxon>Dendrothele</taxon>
    </lineage>
</organism>
<evidence type="ECO:0000256" key="1">
    <source>
        <dbReference type="SAM" id="MobiDB-lite"/>
    </source>
</evidence>
<proteinExistence type="predicted"/>
<gene>
    <name evidence="2" type="ORF">K435DRAFT_848682</name>
</gene>
<evidence type="ECO:0000313" key="2">
    <source>
        <dbReference type="EMBL" id="THV07010.1"/>
    </source>
</evidence>
<feature type="compositionally biased region" description="Low complexity" evidence="1">
    <location>
        <begin position="22"/>
        <end position="31"/>
    </location>
</feature>
<reference evidence="2 3" key="1">
    <citation type="journal article" date="2019" name="Nat. Ecol. Evol.">
        <title>Megaphylogeny resolves global patterns of mushroom evolution.</title>
        <authorList>
            <person name="Varga T."/>
            <person name="Krizsan K."/>
            <person name="Foldi C."/>
            <person name="Dima B."/>
            <person name="Sanchez-Garcia M."/>
            <person name="Sanchez-Ramirez S."/>
            <person name="Szollosi G.J."/>
            <person name="Szarkandi J.G."/>
            <person name="Papp V."/>
            <person name="Albert L."/>
            <person name="Andreopoulos W."/>
            <person name="Angelini C."/>
            <person name="Antonin V."/>
            <person name="Barry K.W."/>
            <person name="Bougher N.L."/>
            <person name="Buchanan P."/>
            <person name="Buyck B."/>
            <person name="Bense V."/>
            <person name="Catcheside P."/>
            <person name="Chovatia M."/>
            <person name="Cooper J."/>
            <person name="Damon W."/>
            <person name="Desjardin D."/>
            <person name="Finy P."/>
            <person name="Geml J."/>
            <person name="Haridas S."/>
            <person name="Hughes K."/>
            <person name="Justo A."/>
            <person name="Karasinski D."/>
            <person name="Kautmanova I."/>
            <person name="Kiss B."/>
            <person name="Kocsube S."/>
            <person name="Kotiranta H."/>
            <person name="LaButti K.M."/>
            <person name="Lechner B.E."/>
            <person name="Liimatainen K."/>
            <person name="Lipzen A."/>
            <person name="Lukacs Z."/>
            <person name="Mihaltcheva S."/>
            <person name="Morgado L.N."/>
            <person name="Niskanen T."/>
            <person name="Noordeloos M.E."/>
            <person name="Ohm R.A."/>
            <person name="Ortiz-Santana B."/>
            <person name="Ovrebo C."/>
            <person name="Racz N."/>
            <person name="Riley R."/>
            <person name="Savchenko A."/>
            <person name="Shiryaev A."/>
            <person name="Soop K."/>
            <person name="Spirin V."/>
            <person name="Szebenyi C."/>
            <person name="Tomsovsky M."/>
            <person name="Tulloss R.E."/>
            <person name="Uehling J."/>
            <person name="Grigoriev I.V."/>
            <person name="Vagvolgyi C."/>
            <person name="Papp T."/>
            <person name="Martin F.M."/>
            <person name="Miettinen O."/>
            <person name="Hibbett D.S."/>
            <person name="Nagy L.G."/>
        </authorList>
    </citation>
    <scope>NUCLEOTIDE SEQUENCE [LARGE SCALE GENOMIC DNA]</scope>
    <source>
        <strain evidence="2 3">CBS 962.96</strain>
    </source>
</reference>
<dbReference type="OrthoDB" id="2753953at2759"/>
<accession>A0A4S8MUS2</accession>
<feature type="compositionally biased region" description="Low complexity" evidence="1">
    <location>
        <begin position="41"/>
        <end position="54"/>
    </location>
</feature>